<feature type="transmembrane region" description="Helical" evidence="6">
    <location>
        <begin position="331"/>
        <end position="348"/>
    </location>
</feature>
<keyword evidence="3 6" id="KW-0812">Transmembrane</keyword>
<dbReference type="GO" id="GO:0015920">
    <property type="term" value="P:lipopolysaccharide transport"/>
    <property type="evidence" value="ECO:0007669"/>
    <property type="project" value="TreeGrafter"/>
</dbReference>
<feature type="transmembrane region" description="Helical" evidence="6">
    <location>
        <begin position="37"/>
        <end position="55"/>
    </location>
</feature>
<feature type="transmembrane region" description="Helical" evidence="6">
    <location>
        <begin position="300"/>
        <end position="319"/>
    </location>
</feature>
<dbReference type="GO" id="GO:0043190">
    <property type="term" value="C:ATP-binding cassette (ABC) transporter complex"/>
    <property type="evidence" value="ECO:0007669"/>
    <property type="project" value="TreeGrafter"/>
</dbReference>
<evidence type="ECO:0000256" key="4">
    <source>
        <dbReference type="ARBA" id="ARBA00022989"/>
    </source>
</evidence>
<reference evidence="7 8" key="1">
    <citation type="submission" date="2018-08" db="EMBL/GenBank/DDBJ databases">
        <title>Parvularcula sp. SM1705, isolated from surface water of the South Sea China.</title>
        <authorList>
            <person name="Sun L."/>
        </authorList>
    </citation>
    <scope>NUCLEOTIDE SEQUENCE [LARGE SCALE GENOMIC DNA]</scope>
    <source>
        <strain evidence="7 8">SM1705</strain>
    </source>
</reference>
<evidence type="ECO:0000256" key="3">
    <source>
        <dbReference type="ARBA" id="ARBA00022692"/>
    </source>
</evidence>
<organism evidence="7 8">
    <name type="scientific">Parvularcula marina</name>
    <dbReference type="NCBI Taxonomy" id="2292771"/>
    <lineage>
        <taxon>Bacteria</taxon>
        <taxon>Pseudomonadati</taxon>
        <taxon>Pseudomonadota</taxon>
        <taxon>Alphaproteobacteria</taxon>
        <taxon>Parvularculales</taxon>
        <taxon>Parvularculaceae</taxon>
        <taxon>Parvularcula</taxon>
    </lineage>
</organism>
<name>A0A371RG89_9PROT</name>
<accession>A0A371RG89</accession>
<dbReference type="Pfam" id="PF03739">
    <property type="entry name" value="LptF_LptG"/>
    <property type="match status" value="1"/>
</dbReference>
<evidence type="ECO:0000313" key="7">
    <source>
        <dbReference type="EMBL" id="RFB04451.1"/>
    </source>
</evidence>
<keyword evidence="2" id="KW-1003">Cell membrane</keyword>
<sequence length="411" mass="45188">MLVAGGAHVKSVIVSKSVATELNRLDRYIFKQGAQPFLLILLCTTAVIWLTQILQRVDLMVDDGGSLTSFLKVTVLLLPSLVGVILPFALLAAVLYALNQFSSDNELPVMKAAGASRLRLARPMIFLSMLAGLAVLWINLDLQPRSYRVMKDTIELVRSDIARSFIRAGVFAEVTDGITVYAEEVRPGDQYIGLFIHDETDPNEIKTYTAERGVFQMTTSGPKLLLVRSTAQYYIPATGQIDMVRFSETAVDLASFRTEGEERHLDGTERYVGELLNPDMSSEYDATRAGRFIAEGHSRLATPLYAPAFAFIALSFLLTAPVSRRGHGRQLIYAIAIAVALRTGGYILQSAGDTRPVINMLQYLLPLSAILASLVHLSGKFWMIKRRPAPDLSAVLEHPEELSGDLKEATA</sequence>
<dbReference type="PANTHER" id="PTHR33529">
    <property type="entry name" value="SLR0882 PROTEIN-RELATED"/>
    <property type="match status" value="1"/>
</dbReference>
<comment type="subcellular location">
    <subcellularLocation>
        <location evidence="1">Cell membrane</location>
        <topology evidence="1">Multi-pass membrane protein</topology>
    </subcellularLocation>
</comment>
<protein>
    <submittedName>
        <fullName evidence="7">YjgP/YjgQ family permease</fullName>
    </submittedName>
</protein>
<evidence type="ECO:0000256" key="2">
    <source>
        <dbReference type="ARBA" id="ARBA00022475"/>
    </source>
</evidence>
<dbReference type="Proteomes" id="UP000264589">
    <property type="component" value="Unassembled WGS sequence"/>
</dbReference>
<evidence type="ECO:0000256" key="1">
    <source>
        <dbReference type="ARBA" id="ARBA00004651"/>
    </source>
</evidence>
<evidence type="ECO:0000256" key="5">
    <source>
        <dbReference type="ARBA" id="ARBA00023136"/>
    </source>
</evidence>
<keyword evidence="8" id="KW-1185">Reference proteome</keyword>
<comment type="caution">
    <text evidence="7">The sequence shown here is derived from an EMBL/GenBank/DDBJ whole genome shotgun (WGS) entry which is preliminary data.</text>
</comment>
<dbReference type="PANTHER" id="PTHR33529:SF6">
    <property type="entry name" value="YJGP_YJGQ FAMILY PERMEASE"/>
    <property type="match status" value="1"/>
</dbReference>
<dbReference type="AlphaFoldDB" id="A0A371RG89"/>
<dbReference type="InterPro" id="IPR005495">
    <property type="entry name" value="LptG/LptF_permease"/>
</dbReference>
<keyword evidence="5 6" id="KW-0472">Membrane</keyword>
<evidence type="ECO:0000256" key="6">
    <source>
        <dbReference type="SAM" id="Phobius"/>
    </source>
</evidence>
<feature type="transmembrane region" description="Helical" evidence="6">
    <location>
        <begin position="75"/>
        <end position="99"/>
    </location>
</feature>
<proteinExistence type="predicted"/>
<evidence type="ECO:0000313" key="8">
    <source>
        <dbReference type="Proteomes" id="UP000264589"/>
    </source>
</evidence>
<dbReference type="InParanoid" id="A0A371RG89"/>
<dbReference type="EMBL" id="QUQO01000001">
    <property type="protein sequence ID" value="RFB04451.1"/>
    <property type="molecule type" value="Genomic_DNA"/>
</dbReference>
<gene>
    <name evidence="7" type="ORF">DX908_03610</name>
</gene>
<feature type="transmembrane region" description="Helical" evidence="6">
    <location>
        <begin position="360"/>
        <end position="377"/>
    </location>
</feature>
<feature type="transmembrane region" description="Helical" evidence="6">
    <location>
        <begin position="120"/>
        <end position="140"/>
    </location>
</feature>
<keyword evidence="4 6" id="KW-1133">Transmembrane helix</keyword>